<protein>
    <recommendedName>
        <fullName evidence="1">G domain-containing protein</fullName>
    </recommendedName>
</protein>
<feature type="domain" description="G" evidence="1">
    <location>
        <begin position="224"/>
        <end position="316"/>
    </location>
</feature>
<name>A0A8H7C0P3_AGABI</name>
<proteinExistence type="predicted"/>
<dbReference type="GO" id="GO:0002098">
    <property type="term" value="P:tRNA wobble uridine modification"/>
    <property type="evidence" value="ECO:0007669"/>
    <property type="project" value="TreeGrafter"/>
</dbReference>
<dbReference type="GO" id="GO:0005737">
    <property type="term" value="C:cytoplasm"/>
    <property type="evidence" value="ECO:0007669"/>
    <property type="project" value="TreeGrafter"/>
</dbReference>
<dbReference type="EMBL" id="JABXXO010000015">
    <property type="protein sequence ID" value="KAF7760093.1"/>
    <property type="molecule type" value="Genomic_DNA"/>
</dbReference>
<dbReference type="Proteomes" id="UP000629468">
    <property type="component" value="Unassembled WGS sequence"/>
</dbReference>
<reference evidence="2 3" key="1">
    <citation type="journal article" name="Sci. Rep.">
        <title>Telomere-to-telomere assembled and centromere annotated genomes of the two main subspecies of the button mushroom Agaricus bisporus reveal especially polymorphic chromosome ends.</title>
        <authorList>
            <person name="Sonnenberg A.S.M."/>
            <person name="Sedaghat-Telgerd N."/>
            <person name="Lavrijssen B."/>
            <person name="Ohm R.A."/>
            <person name="Hendrickx P.M."/>
            <person name="Scholtmeijer K."/>
            <person name="Baars J.J.P."/>
            <person name="van Peer A."/>
        </authorList>
    </citation>
    <scope>NUCLEOTIDE SEQUENCE [LARGE SCALE GENOMIC DNA]</scope>
    <source>
        <strain evidence="2 3">H119_p4</strain>
    </source>
</reference>
<dbReference type="GO" id="GO:0030488">
    <property type="term" value="P:tRNA methylation"/>
    <property type="evidence" value="ECO:0007669"/>
    <property type="project" value="TreeGrafter"/>
</dbReference>
<feature type="domain" description="G" evidence="1">
    <location>
        <begin position="9"/>
        <end position="102"/>
    </location>
</feature>
<comment type="caution">
    <text evidence="2">The sequence shown here is derived from an EMBL/GenBank/DDBJ whole genome shotgun (WGS) entry which is preliminary data.</text>
</comment>
<accession>A0A8H7C0P3</accession>
<organism evidence="2 3">
    <name type="scientific">Agaricus bisporus var. burnettii</name>
    <dbReference type="NCBI Taxonomy" id="192524"/>
    <lineage>
        <taxon>Eukaryota</taxon>
        <taxon>Fungi</taxon>
        <taxon>Dikarya</taxon>
        <taxon>Basidiomycota</taxon>
        <taxon>Agaricomycotina</taxon>
        <taxon>Agaricomycetes</taxon>
        <taxon>Agaricomycetidae</taxon>
        <taxon>Agaricales</taxon>
        <taxon>Agaricineae</taxon>
        <taxon>Agaricaceae</taxon>
        <taxon>Agaricus</taxon>
    </lineage>
</organism>
<gene>
    <name evidence="2" type="ORF">Agabi119p4_10769</name>
</gene>
<sequence length="465" mass="52078">METADCPIILVLGLSGAGKSSFIRSLAEDSEKEKISVGHSLVPHTLSIAEYQVKIGDNTAILVDTPGLDTSEVAFEDIDEWMSQREFPIKAVDGIILLHPINRNRMSEASVALGTLRKAFSKVLDTDLESRYPFFRVALATTLWVAEVTGGAATKAAIEKERTKQIRRECDLQDNWWRLLEVQGAMFRRHDNDLYESAKDIVLSVIKAQIPEQKTVYIRDQLIVGIIGSTQAGKSSFVEALTETSPSSKGNELRMESIEPYEIEINKEKVVLLDTPGLDATENPTDVFQMIAGWLKAQGRKTARTRHYLDGIVVVHPILSNEQFGELVLQSVLIEQANKLLGKLKKVYDVKDPRAYCRVILATTKWDKVSQDEMKIAVEKEENIRRTNWNIMSVAGSPVMRFDNTAESAQRIIKTIVDEKKSADATYQYRYIRAALNDISSGLGHMQEEFSELKKARTAMSRGLG</sequence>
<dbReference type="InterPro" id="IPR006073">
    <property type="entry name" value="GTP-bd"/>
</dbReference>
<evidence type="ECO:0000259" key="1">
    <source>
        <dbReference type="Pfam" id="PF01926"/>
    </source>
</evidence>
<dbReference type="PANTHER" id="PTHR42714">
    <property type="entry name" value="TRNA MODIFICATION GTPASE GTPBP3"/>
    <property type="match status" value="1"/>
</dbReference>
<dbReference type="SUPFAM" id="SSF52540">
    <property type="entry name" value="P-loop containing nucleoside triphosphate hydrolases"/>
    <property type="match status" value="2"/>
</dbReference>
<dbReference type="GO" id="GO:0005525">
    <property type="term" value="F:GTP binding"/>
    <property type="evidence" value="ECO:0007669"/>
    <property type="project" value="InterPro"/>
</dbReference>
<dbReference type="CDD" id="cd00882">
    <property type="entry name" value="Ras_like_GTPase"/>
    <property type="match status" value="2"/>
</dbReference>
<dbReference type="Gene3D" id="3.40.50.300">
    <property type="entry name" value="P-loop containing nucleotide triphosphate hydrolases"/>
    <property type="match status" value="2"/>
</dbReference>
<evidence type="ECO:0000313" key="3">
    <source>
        <dbReference type="Proteomes" id="UP000629468"/>
    </source>
</evidence>
<evidence type="ECO:0000313" key="2">
    <source>
        <dbReference type="EMBL" id="KAF7760093.1"/>
    </source>
</evidence>
<dbReference type="InterPro" id="IPR027417">
    <property type="entry name" value="P-loop_NTPase"/>
</dbReference>
<dbReference type="AlphaFoldDB" id="A0A8H7C0P3"/>
<dbReference type="PANTHER" id="PTHR42714:SF2">
    <property type="entry name" value="TRNA MODIFICATION GTPASE GTPBP3, MITOCHONDRIAL"/>
    <property type="match status" value="1"/>
</dbReference>
<dbReference type="Pfam" id="PF01926">
    <property type="entry name" value="MMR_HSR1"/>
    <property type="match status" value="2"/>
</dbReference>